<dbReference type="Pfam" id="PF14124">
    <property type="entry name" value="DUF4291"/>
    <property type="match status" value="1"/>
</dbReference>
<dbReference type="InterPro" id="IPR025633">
    <property type="entry name" value="DUF4291"/>
</dbReference>
<dbReference type="PANTHER" id="PTHR38567">
    <property type="entry name" value="DUF4291 DOMAIN-CONTAINING PROTEIN"/>
    <property type="match status" value="1"/>
</dbReference>
<proteinExistence type="predicted"/>
<accession>A0A6J4GUK7</accession>
<dbReference type="AlphaFoldDB" id="A0A6J4GUK7"/>
<evidence type="ECO:0000313" key="1">
    <source>
        <dbReference type="EMBL" id="CAA9202580.1"/>
    </source>
</evidence>
<name>A0A6J4GUK7_9FLAO</name>
<dbReference type="PANTHER" id="PTHR38567:SF1">
    <property type="entry name" value="DUF4291 DOMAIN-CONTAINING PROTEIN"/>
    <property type="match status" value="1"/>
</dbReference>
<gene>
    <name evidence="1" type="ORF">FLA105534_04143</name>
</gene>
<reference evidence="1 2" key="1">
    <citation type="submission" date="2020-02" db="EMBL/GenBank/DDBJ databases">
        <authorList>
            <person name="Criscuolo A."/>
        </authorList>
    </citation>
    <scope>NUCLEOTIDE SEQUENCE [LARGE SCALE GENOMIC DNA]</scope>
    <source>
        <strain evidence="1">CIP105534</strain>
    </source>
</reference>
<dbReference type="EMBL" id="CADCSU010000156">
    <property type="protein sequence ID" value="CAA9202580.1"/>
    <property type="molecule type" value="Genomic_DNA"/>
</dbReference>
<evidence type="ECO:0008006" key="3">
    <source>
        <dbReference type="Google" id="ProtNLM"/>
    </source>
</evidence>
<dbReference type="Proteomes" id="UP000479938">
    <property type="component" value="Unassembled WGS sequence"/>
</dbReference>
<evidence type="ECO:0000313" key="2">
    <source>
        <dbReference type="Proteomes" id="UP000479938"/>
    </source>
</evidence>
<organism evidence="1 2">
    <name type="scientific">Flavobacterium bizetiae</name>
    <dbReference type="NCBI Taxonomy" id="2704140"/>
    <lineage>
        <taxon>Bacteria</taxon>
        <taxon>Pseudomonadati</taxon>
        <taxon>Bacteroidota</taxon>
        <taxon>Flavobacteriia</taxon>
        <taxon>Flavobacteriales</taxon>
        <taxon>Flavobacteriaceae</taxon>
        <taxon>Flavobacterium</taxon>
    </lineage>
</organism>
<sequence>MNINTIQHHSYEIGLPQEGNFILGQKHGDNIFVYQAFNDKIADYAIENQKFGGQEYSFDRMTWIKPNFLWMMYRSDWANKDSNQSRILAIEMTFEGFQELLAKGILTSYNEAYGDESVWKEKLNTSNVRIQWDPDHNIKGEKLKRRVVQIGIKNEALKKFNSKFIKSIQDITAFVKEQKEKIDSGKGWYYVINESIIEVNSDLKKKFSMPEVFRTSFVEELILEFENTKEISQTNFEKLLVDNDQPERDEFVGYVKNYINAELSRYLLKAAILYRRDEELGVFDCMCEDLLMFSYFASKNKNRIDLHLILEAKLVDFDTWCGFDGEMIFYPLGHQQTKEYIASYKDFLVENIPGFAPQTADYFIESFDEEYLYKEIHSRAFWYF</sequence>
<dbReference type="RefSeq" id="WP_173972663.1">
    <property type="nucleotide sequence ID" value="NZ_CADCSU010000156.1"/>
</dbReference>
<keyword evidence="2" id="KW-1185">Reference proteome</keyword>
<protein>
    <recommendedName>
        <fullName evidence="3">DUF4291 domain-containing protein</fullName>
    </recommendedName>
</protein>